<protein>
    <submittedName>
        <fullName evidence="7">5676_t:CDS:1</fullName>
    </submittedName>
</protein>
<organism evidence="7 8">
    <name type="scientific">Paraglomus occultum</name>
    <dbReference type="NCBI Taxonomy" id="144539"/>
    <lineage>
        <taxon>Eukaryota</taxon>
        <taxon>Fungi</taxon>
        <taxon>Fungi incertae sedis</taxon>
        <taxon>Mucoromycota</taxon>
        <taxon>Glomeromycotina</taxon>
        <taxon>Glomeromycetes</taxon>
        <taxon>Paraglomerales</taxon>
        <taxon>Paraglomeraceae</taxon>
        <taxon>Paraglomus</taxon>
    </lineage>
</organism>
<dbReference type="InterPro" id="IPR001667">
    <property type="entry name" value="DDH_dom"/>
</dbReference>
<comment type="cofactor">
    <cofactor evidence="1">
        <name>Mn(2+)</name>
        <dbReference type="ChEBI" id="CHEBI:29035"/>
    </cofactor>
</comment>
<name>A0A9N9FHB9_9GLOM</name>
<dbReference type="AlphaFoldDB" id="A0A9N9FHB9"/>
<evidence type="ECO:0000313" key="8">
    <source>
        <dbReference type="Proteomes" id="UP000789572"/>
    </source>
</evidence>
<dbReference type="InterPro" id="IPR038763">
    <property type="entry name" value="DHH_sf"/>
</dbReference>
<gene>
    <name evidence="7" type="ORF">POCULU_LOCUS4204</name>
</gene>
<evidence type="ECO:0000256" key="3">
    <source>
        <dbReference type="ARBA" id="ARBA00022801"/>
    </source>
</evidence>
<dbReference type="Pfam" id="PF01368">
    <property type="entry name" value="DHH"/>
    <property type="match status" value="1"/>
</dbReference>
<proteinExistence type="predicted"/>
<dbReference type="Pfam" id="PF02833">
    <property type="entry name" value="DHHA2"/>
    <property type="match status" value="1"/>
</dbReference>
<evidence type="ECO:0000256" key="4">
    <source>
        <dbReference type="ARBA" id="ARBA00023211"/>
    </source>
</evidence>
<dbReference type="OrthoDB" id="374045at2759"/>
<evidence type="ECO:0000256" key="5">
    <source>
        <dbReference type="SAM" id="MobiDB-lite"/>
    </source>
</evidence>
<evidence type="ECO:0000256" key="2">
    <source>
        <dbReference type="ARBA" id="ARBA00022723"/>
    </source>
</evidence>
<feature type="domain" description="DHHA2" evidence="6">
    <location>
        <begin position="282"/>
        <end position="426"/>
    </location>
</feature>
<dbReference type="SUPFAM" id="SSF64182">
    <property type="entry name" value="DHH phosphoesterases"/>
    <property type="match status" value="1"/>
</dbReference>
<dbReference type="InterPro" id="IPR004097">
    <property type="entry name" value="DHHA2"/>
</dbReference>
<dbReference type="PANTHER" id="PTHR12112:SF39">
    <property type="entry name" value="EG:152A3.5 PROTEIN (FBGN0003116_PN PROTEIN)"/>
    <property type="match status" value="1"/>
</dbReference>
<sequence>MTENPARAERQTPENQQQQRNNRRIMDVNKTRRQLSIRMKSVMKFSGRSKDASNIKWQDPYNFLGLLNVLDQASVKSSKGALPSLEVVMGNESADLDSIISATAYAVLTNILVNKICIPLVQISKSELKLRQECVYALKESGLNQNNLIYLDDFEKVKKVLKKYDDSKIVLVDHNQLMSRWKDVEGKVYRIIDHHKDENLYSVTGEYRNIKLVGSACSLVTLEFKDLWTKATDDQKKTLAKLPKLLLAPILVDTISLDESKGKTKPEDLSAAKFLLEIISDYHGIQKARFDVSHLSDFDLLRKDYKQWEIASLQLGISAVTWDLNSWTEARTLEKVTESFDKYAERNKLDLLLVATLYDHPEYGFQRELVIWPVGEKIDRKQLVEKLKDSELRLVNNGKYKHNAFYNQENVVMSRKQIYPLVETILRSMDGWYILDQNNFSLSPVKAMECIGFAASQ</sequence>
<dbReference type="GO" id="GO:0004309">
    <property type="term" value="F:exopolyphosphatase activity"/>
    <property type="evidence" value="ECO:0007669"/>
    <property type="project" value="TreeGrafter"/>
</dbReference>
<dbReference type="SMART" id="SM01131">
    <property type="entry name" value="DHHA2"/>
    <property type="match status" value="1"/>
</dbReference>
<keyword evidence="2" id="KW-0479">Metal-binding</keyword>
<dbReference type="PANTHER" id="PTHR12112">
    <property type="entry name" value="BNIP - RELATED"/>
    <property type="match status" value="1"/>
</dbReference>
<dbReference type="Gene3D" id="3.90.1640.10">
    <property type="entry name" value="inorganic pyrophosphatase (n-terminal core)"/>
    <property type="match status" value="1"/>
</dbReference>
<feature type="region of interest" description="Disordered" evidence="5">
    <location>
        <begin position="1"/>
        <end position="22"/>
    </location>
</feature>
<keyword evidence="4" id="KW-0464">Manganese</keyword>
<feature type="compositionally biased region" description="Basic and acidic residues" evidence="5">
    <location>
        <begin position="1"/>
        <end position="12"/>
    </location>
</feature>
<keyword evidence="3" id="KW-0378">Hydrolase</keyword>
<dbReference type="Gene3D" id="3.10.310.20">
    <property type="entry name" value="DHHA2 domain"/>
    <property type="match status" value="1"/>
</dbReference>
<keyword evidence="8" id="KW-1185">Reference proteome</keyword>
<dbReference type="InterPro" id="IPR038222">
    <property type="entry name" value="DHHA2_dom_sf"/>
</dbReference>
<reference evidence="7" key="1">
    <citation type="submission" date="2021-06" db="EMBL/GenBank/DDBJ databases">
        <authorList>
            <person name="Kallberg Y."/>
            <person name="Tangrot J."/>
            <person name="Rosling A."/>
        </authorList>
    </citation>
    <scope>NUCLEOTIDE SEQUENCE</scope>
    <source>
        <strain evidence="7">IA702</strain>
    </source>
</reference>
<accession>A0A9N9FHB9</accession>
<evidence type="ECO:0000256" key="1">
    <source>
        <dbReference type="ARBA" id="ARBA00001936"/>
    </source>
</evidence>
<comment type="caution">
    <text evidence="7">The sequence shown here is derived from an EMBL/GenBank/DDBJ whole genome shotgun (WGS) entry which is preliminary data.</text>
</comment>
<dbReference type="GO" id="GO:0005737">
    <property type="term" value="C:cytoplasm"/>
    <property type="evidence" value="ECO:0007669"/>
    <property type="project" value="InterPro"/>
</dbReference>
<evidence type="ECO:0000313" key="7">
    <source>
        <dbReference type="EMBL" id="CAG8534150.1"/>
    </source>
</evidence>
<dbReference type="Proteomes" id="UP000789572">
    <property type="component" value="Unassembled WGS sequence"/>
</dbReference>
<evidence type="ECO:0000259" key="6">
    <source>
        <dbReference type="SMART" id="SM01131"/>
    </source>
</evidence>
<dbReference type="GO" id="GO:0046872">
    <property type="term" value="F:metal ion binding"/>
    <property type="evidence" value="ECO:0007669"/>
    <property type="project" value="UniProtKB-KW"/>
</dbReference>
<dbReference type="EMBL" id="CAJVPJ010000527">
    <property type="protein sequence ID" value="CAG8534150.1"/>
    <property type="molecule type" value="Genomic_DNA"/>
</dbReference>